<dbReference type="EC" id="5.4.4.2" evidence="3"/>
<evidence type="ECO:0000256" key="1">
    <source>
        <dbReference type="ARBA" id="ARBA00000799"/>
    </source>
</evidence>
<evidence type="ECO:0000256" key="4">
    <source>
        <dbReference type="ARBA" id="ARBA00023235"/>
    </source>
</evidence>
<keyword evidence="8" id="KW-1185">Reference proteome</keyword>
<accession>A0A8J7B790</accession>
<evidence type="ECO:0000256" key="5">
    <source>
        <dbReference type="ARBA" id="ARBA00041564"/>
    </source>
</evidence>
<dbReference type="PANTHER" id="PTHR42839">
    <property type="entry name" value="ISOCHORISMATE SYNTHASE ENTC"/>
    <property type="match status" value="1"/>
</dbReference>
<keyword evidence="4 7" id="KW-0413">Isomerase</keyword>
<dbReference type="RefSeq" id="WP_194028124.1">
    <property type="nucleotide sequence ID" value="NZ_JADEWZ010000004.1"/>
</dbReference>
<organism evidence="7 8">
    <name type="scientific">Lusitaniella coriacea LEGE 07157</name>
    <dbReference type="NCBI Taxonomy" id="945747"/>
    <lineage>
        <taxon>Bacteria</taxon>
        <taxon>Bacillati</taxon>
        <taxon>Cyanobacteriota</taxon>
        <taxon>Cyanophyceae</taxon>
        <taxon>Spirulinales</taxon>
        <taxon>Lusitaniellaceae</taxon>
        <taxon>Lusitaniella</taxon>
    </lineage>
</organism>
<dbReference type="InterPro" id="IPR005801">
    <property type="entry name" value="ADC_synthase"/>
</dbReference>
<dbReference type="Gene3D" id="3.60.120.10">
    <property type="entry name" value="Anthranilate synthase"/>
    <property type="match status" value="1"/>
</dbReference>
<dbReference type="InterPro" id="IPR004561">
    <property type="entry name" value="IsoChor_synthase"/>
</dbReference>
<gene>
    <name evidence="7" type="ORF">IQ249_03900</name>
</gene>
<evidence type="ECO:0000259" key="6">
    <source>
        <dbReference type="Pfam" id="PF00425"/>
    </source>
</evidence>
<proteinExistence type="inferred from homology"/>
<name>A0A8J7B790_9CYAN</name>
<evidence type="ECO:0000256" key="2">
    <source>
        <dbReference type="ARBA" id="ARBA00005297"/>
    </source>
</evidence>
<comment type="similarity">
    <text evidence="2">Belongs to the isochorismate synthase family.</text>
</comment>
<dbReference type="AlphaFoldDB" id="A0A8J7B790"/>
<sequence length="475" mass="53037">MPVIPCRTNLLHNDRELYQFLLDCHEQSLRQGRSFVVSVSQQIESIDPLSALQNISSLSSSGLHFYWENRKKKEAVVAIGSTKHLIVKRGNRFTKSQNFIQNCLDKTIAVGDLNLPWSGPHFFSGFTFFPTAQKNESPFPPATIFLPRFQIARSPEGCVLVVNITIDDRANVEKILETLKKQIETIDWSSKKGIDLELTPSSPGIQPIPIRKTSEFTTAVTSVLKSIQTQRLSKIVLAHSLDVISPVPFQWVNSLARLRQIHPDCYIFSLSNGKGTSFIGASPERLISIKNRYLLTDALAGSSPRGKTEFEDDFFANQLLNSEKERREHQAVSDFICQRLRALGLQPTRSPLQLLQLSNIQHLWTPICAELPANVRPLDIVAKLHPTPAVAGVPTQIACEKIRHYETFDRSLYAAPLGWVDARGNGEFIVGIRSALIKGDRARLYAGAGIVEGSNPDKELAEVQLKLQTMLKALI</sequence>
<protein>
    <recommendedName>
        <fullName evidence="3">isochorismate synthase</fullName>
        <ecNumber evidence="3">5.4.4.2</ecNumber>
    </recommendedName>
    <alternativeName>
        <fullName evidence="5">Isochorismate mutase</fullName>
    </alternativeName>
</protein>
<dbReference type="PANTHER" id="PTHR42839:SF2">
    <property type="entry name" value="ISOCHORISMATE SYNTHASE ENTC"/>
    <property type="match status" value="1"/>
</dbReference>
<evidence type="ECO:0000313" key="8">
    <source>
        <dbReference type="Proteomes" id="UP000654482"/>
    </source>
</evidence>
<evidence type="ECO:0000313" key="7">
    <source>
        <dbReference type="EMBL" id="MBE9115036.1"/>
    </source>
</evidence>
<dbReference type="Pfam" id="PF00425">
    <property type="entry name" value="Chorismate_bind"/>
    <property type="match status" value="1"/>
</dbReference>
<dbReference type="GO" id="GO:0008909">
    <property type="term" value="F:isochorismate synthase activity"/>
    <property type="evidence" value="ECO:0007669"/>
    <property type="project" value="UniProtKB-EC"/>
</dbReference>
<dbReference type="NCBIfam" id="TIGR00543">
    <property type="entry name" value="isochor_syn"/>
    <property type="match status" value="1"/>
</dbReference>
<dbReference type="InterPro" id="IPR015890">
    <property type="entry name" value="Chorismate_C"/>
</dbReference>
<comment type="caution">
    <text evidence="7">The sequence shown here is derived from an EMBL/GenBank/DDBJ whole genome shotgun (WGS) entry which is preliminary data.</text>
</comment>
<feature type="domain" description="Chorismate-utilising enzyme C-terminal" evidence="6">
    <location>
        <begin position="214"/>
        <end position="466"/>
    </location>
</feature>
<comment type="catalytic activity">
    <reaction evidence="1">
        <text>chorismate = isochorismate</text>
        <dbReference type="Rhea" id="RHEA:18985"/>
        <dbReference type="ChEBI" id="CHEBI:29748"/>
        <dbReference type="ChEBI" id="CHEBI:29780"/>
        <dbReference type="EC" id="5.4.4.2"/>
    </reaction>
</comment>
<dbReference type="Proteomes" id="UP000654482">
    <property type="component" value="Unassembled WGS sequence"/>
</dbReference>
<dbReference type="SUPFAM" id="SSF56322">
    <property type="entry name" value="ADC synthase"/>
    <property type="match status" value="1"/>
</dbReference>
<reference evidence="7" key="1">
    <citation type="submission" date="2020-10" db="EMBL/GenBank/DDBJ databases">
        <authorList>
            <person name="Castelo-Branco R."/>
            <person name="Eusebio N."/>
            <person name="Adriana R."/>
            <person name="Vieira A."/>
            <person name="Brugerolle De Fraissinette N."/>
            <person name="Rezende De Castro R."/>
            <person name="Schneider M.P."/>
            <person name="Vasconcelos V."/>
            <person name="Leao P.N."/>
        </authorList>
    </citation>
    <scope>NUCLEOTIDE SEQUENCE</scope>
    <source>
        <strain evidence="7">LEGE 07157</strain>
    </source>
</reference>
<dbReference type="EMBL" id="JADEWZ010000004">
    <property type="protein sequence ID" value="MBE9115036.1"/>
    <property type="molecule type" value="Genomic_DNA"/>
</dbReference>
<evidence type="ECO:0000256" key="3">
    <source>
        <dbReference type="ARBA" id="ARBA00012824"/>
    </source>
</evidence>